<gene>
    <name evidence="2" type="ORF">E2C01_054408</name>
</gene>
<comment type="caution">
    <text evidence="2">The sequence shown here is derived from an EMBL/GenBank/DDBJ whole genome shotgun (WGS) entry which is preliminary data.</text>
</comment>
<dbReference type="Proteomes" id="UP000324222">
    <property type="component" value="Unassembled WGS sequence"/>
</dbReference>
<reference evidence="2 3" key="1">
    <citation type="submission" date="2019-05" db="EMBL/GenBank/DDBJ databases">
        <title>Another draft genome of Portunus trituberculatus and its Hox gene families provides insights of decapod evolution.</title>
        <authorList>
            <person name="Jeong J.-H."/>
            <person name="Song I."/>
            <person name="Kim S."/>
            <person name="Choi T."/>
            <person name="Kim D."/>
            <person name="Ryu S."/>
            <person name="Kim W."/>
        </authorList>
    </citation>
    <scope>NUCLEOTIDE SEQUENCE [LARGE SCALE GENOMIC DNA]</scope>
    <source>
        <tissue evidence="2">Muscle</tissue>
    </source>
</reference>
<feature type="region of interest" description="Disordered" evidence="1">
    <location>
        <begin position="177"/>
        <end position="203"/>
    </location>
</feature>
<sequence length="250" mass="27281">MALIPLIRRNSALCRTVVPKEEGIGEGCVVGKTVVEEGRWALSIWAIAPEEKCQLRVSNRNSKREVIVIPGVVWPGCSPVKLSLAAERLNGIVWSQQKGGIDCVPVGERADLFQFTMNPMSANTLTVSRTLCDTLSMVVECFRQSSRVCCRLGWLGNFPRFRGREVLGLLGPKELGLKQTPGQRSRPHRASLTADARQTDGPTNNQAIAKVLAVGSRTADIKLGVPFALGGGFTKQPRLLPGEEPNWHTM</sequence>
<protein>
    <submittedName>
        <fullName evidence="2">Uncharacterized protein</fullName>
    </submittedName>
</protein>
<name>A0A5B7GSL8_PORTR</name>
<dbReference type="AlphaFoldDB" id="A0A5B7GSL8"/>
<evidence type="ECO:0000313" key="2">
    <source>
        <dbReference type="EMBL" id="MPC60365.1"/>
    </source>
</evidence>
<keyword evidence="3" id="KW-1185">Reference proteome</keyword>
<organism evidence="2 3">
    <name type="scientific">Portunus trituberculatus</name>
    <name type="common">Swimming crab</name>
    <name type="synonym">Neptunus trituberculatus</name>
    <dbReference type="NCBI Taxonomy" id="210409"/>
    <lineage>
        <taxon>Eukaryota</taxon>
        <taxon>Metazoa</taxon>
        <taxon>Ecdysozoa</taxon>
        <taxon>Arthropoda</taxon>
        <taxon>Crustacea</taxon>
        <taxon>Multicrustacea</taxon>
        <taxon>Malacostraca</taxon>
        <taxon>Eumalacostraca</taxon>
        <taxon>Eucarida</taxon>
        <taxon>Decapoda</taxon>
        <taxon>Pleocyemata</taxon>
        <taxon>Brachyura</taxon>
        <taxon>Eubrachyura</taxon>
        <taxon>Portunoidea</taxon>
        <taxon>Portunidae</taxon>
        <taxon>Portuninae</taxon>
        <taxon>Portunus</taxon>
    </lineage>
</organism>
<evidence type="ECO:0000256" key="1">
    <source>
        <dbReference type="SAM" id="MobiDB-lite"/>
    </source>
</evidence>
<proteinExistence type="predicted"/>
<dbReference type="EMBL" id="VSRR010017436">
    <property type="protein sequence ID" value="MPC60365.1"/>
    <property type="molecule type" value="Genomic_DNA"/>
</dbReference>
<evidence type="ECO:0000313" key="3">
    <source>
        <dbReference type="Proteomes" id="UP000324222"/>
    </source>
</evidence>
<accession>A0A5B7GSL8</accession>